<proteinExistence type="inferred from homology"/>
<keyword evidence="4" id="KW-1185">Reference proteome</keyword>
<sequence length="103" mass="11684">MSKQQELLDKIHAEFQPHFAVVENESHMHSSGRGADSHFKLVIVSDVFNGMGKVQRHQKLYQLFADDLKNGIHALALHLYTKEEWQKQGESFPLSPNCLGVGQ</sequence>
<dbReference type="Pfam" id="PF01722">
    <property type="entry name" value="BolA"/>
    <property type="match status" value="1"/>
</dbReference>
<protein>
    <submittedName>
        <fullName evidence="3">Transcriptional regulator</fullName>
    </submittedName>
</protein>
<dbReference type="Proteomes" id="UP000188602">
    <property type="component" value="Unassembled WGS sequence"/>
</dbReference>
<accession>A0A1V3JRT3</accession>
<name>A0A1V3JRT3_9PAST</name>
<dbReference type="STRING" id="1907939.BKL49_03380"/>
<dbReference type="InterPro" id="IPR002634">
    <property type="entry name" value="BolA"/>
</dbReference>
<evidence type="ECO:0000256" key="1">
    <source>
        <dbReference type="ARBA" id="ARBA00005578"/>
    </source>
</evidence>
<dbReference type="GO" id="GO:0005829">
    <property type="term" value="C:cytosol"/>
    <property type="evidence" value="ECO:0007669"/>
    <property type="project" value="TreeGrafter"/>
</dbReference>
<dbReference type="EMBL" id="MLHQ01000009">
    <property type="protein sequence ID" value="OOF59502.1"/>
    <property type="molecule type" value="Genomic_DNA"/>
</dbReference>
<evidence type="ECO:0000313" key="4">
    <source>
        <dbReference type="Proteomes" id="UP000188602"/>
    </source>
</evidence>
<organism evidence="3 4">
    <name type="scientific">Rodentibacter myodis</name>
    <dbReference type="NCBI Taxonomy" id="1907939"/>
    <lineage>
        <taxon>Bacteria</taxon>
        <taxon>Pseudomonadati</taxon>
        <taxon>Pseudomonadota</taxon>
        <taxon>Gammaproteobacteria</taxon>
        <taxon>Pasteurellales</taxon>
        <taxon>Pasteurellaceae</taxon>
        <taxon>Rodentibacter</taxon>
    </lineage>
</organism>
<dbReference type="PIRSF" id="PIRSF003113">
    <property type="entry name" value="BolA"/>
    <property type="match status" value="1"/>
</dbReference>
<evidence type="ECO:0000313" key="3">
    <source>
        <dbReference type="EMBL" id="OOF59502.1"/>
    </source>
</evidence>
<gene>
    <name evidence="3" type="ORF">BKL49_03380</name>
</gene>
<evidence type="ECO:0000256" key="2">
    <source>
        <dbReference type="RuleBase" id="RU003860"/>
    </source>
</evidence>
<dbReference type="SUPFAM" id="SSF82657">
    <property type="entry name" value="BolA-like"/>
    <property type="match status" value="1"/>
</dbReference>
<dbReference type="Gene3D" id="3.30.300.90">
    <property type="entry name" value="BolA-like"/>
    <property type="match status" value="1"/>
</dbReference>
<dbReference type="InterPro" id="IPR050961">
    <property type="entry name" value="BolA/IbaG_stress_morph_reg"/>
</dbReference>
<dbReference type="OrthoDB" id="9801469at2"/>
<reference evidence="3 4" key="1">
    <citation type="submission" date="2016-10" db="EMBL/GenBank/DDBJ databases">
        <title>Rodentibacter gen. nov. and new species.</title>
        <authorList>
            <person name="Christensen H."/>
        </authorList>
    </citation>
    <scope>NUCLEOTIDE SEQUENCE [LARGE SCALE GENOMIC DNA]</scope>
    <source>
        <strain evidence="3 4">Ac151</strain>
    </source>
</reference>
<comment type="caution">
    <text evidence="3">The sequence shown here is derived from an EMBL/GenBank/DDBJ whole genome shotgun (WGS) entry which is preliminary data.</text>
</comment>
<comment type="similarity">
    <text evidence="1 2">Belongs to the BolA/IbaG family.</text>
</comment>
<dbReference type="RefSeq" id="WP_077423225.1">
    <property type="nucleotide sequence ID" value="NZ_MLHQ01000009.1"/>
</dbReference>
<dbReference type="PANTHER" id="PTHR46229:SF2">
    <property type="entry name" value="BOLA-LIKE PROTEIN 1"/>
    <property type="match status" value="1"/>
</dbReference>
<dbReference type="InterPro" id="IPR036065">
    <property type="entry name" value="BolA-like_sf"/>
</dbReference>
<dbReference type="PANTHER" id="PTHR46229">
    <property type="entry name" value="BOLA TRANSCRIPTION REGULATOR"/>
    <property type="match status" value="1"/>
</dbReference>
<dbReference type="AlphaFoldDB" id="A0A1V3JRT3"/>
<dbReference type="GO" id="GO:0006351">
    <property type="term" value="P:DNA-templated transcription"/>
    <property type="evidence" value="ECO:0007669"/>
    <property type="project" value="TreeGrafter"/>
</dbReference>